<proteinExistence type="predicted"/>
<dbReference type="SUPFAM" id="SSF52777">
    <property type="entry name" value="CoA-dependent acyltransferases"/>
    <property type="match status" value="1"/>
</dbReference>
<dbReference type="PANTHER" id="PTHR43178:SF5">
    <property type="entry name" value="LIPOAMIDE ACYLTRANSFERASE COMPONENT OF BRANCHED-CHAIN ALPHA-KETO ACID DEHYDROGENASE COMPLEX, MITOCHONDRIAL"/>
    <property type="match status" value="1"/>
</dbReference>
<feature type="domain" description="2-oxoacid dehydrogenase acyltransferase catalytic" evidence="4">
    <location>
        <begin position="182"/>
        <end position="261"/>
    </location>
</feature>
<evidence type="ECO:0000256" key="1">
    <source>
        <dbReference type="ARBA" id="ARBA00001938"/>
    </source>
</evidence>
<accession>A0ABV8BKK3</accession>
<protein>
    <submittedName>
        <fullName evidence="5">2-oxo acid dehydrogenase subunit E2</fullName>
    </submittedName>
</protein>
<comment type="caution">
    <text evidence="5">The sequence shown here is derived from an EMBL/GenBank/DDBJ whole genome shotgun (WGS) entry which is preliminary data.</text>
</comment>
<dbReference type="PANTHER" id="PTHR43178">
    <property type="entry name" value="DIHYDROLIPOAMIDE ACETYLTRANSFERASE COMPONENT OF PYRUVATE DEHYDROGENASE COMPLEX"/>
    <property type="match status" value="1"/>
</dbReference>
<keyword evidence="6" id="KW-1185">Reference proteome</keyword>
<evidence type="ECO:0000256" key="3">
    <source>
        <dbReference type="ARBA" id="ARBA00023315"/>
    </source>
</evidence>
<dbReference type="Pfam" id="PF00198">
    <property type="entry name" value="2-oxoacid_dh"/>
    <property type="match status" value="2"/>
</dbReference>
<dbReference type="InterPro" id="IPR023213">
    <property type="entry name" value="CAT-like_dom_sf"/>
</dbReference>
<evidence type="ECO:0000259" key="4">
    <source>
        <dbReference type="Pfam" id="PF00198"/>
    </source>
</evidence>
<name>A0ABV8BKK3_9PSEU</name>
<comment type="cofactor">
    <cofactor evidence="1">
        <name>(R)-lipoate</name>
        <dbReference type="ChEBI" id="CHEBI:83088"/>
    </cofactor>
</comment>
<keyword evidence="3" id="KW-0012">Acyltransferase</keyword>
<sequence>MNSRTIPTWRKLAWAAWRPPSDPQFYGELDLDATALLAYVDHVRETSGTRVTITHLIGRAVAHGLVQVPELRVRVAFGREYERETADVFFITSVENGKELSGVKITDVEHKSAVDVADELTRRHAAIASGADPEFGRSKALLGRLPIWLLRPAMRCGAWLTTALNLDLKALGMPRQAFGGAMVTSVGMWGVRRAFSPLAAYYRMPVLVLVGAVEQRPVVVDGEVVARPVLGVTATFDHRYVDGSQAVRFAAAAREYCADPRAFEPV</sequence>
<dbReference type="Gene3D" id="3.30.559.10">
    <property type="entry name" value="Chloramphenicol acetyltransferase-like domain"/>
    <property type="match status" value="1"/>
</dbReference>
<evidence type="ECO:0000313" key="5">
    <source>
        <dbReference type="EMBL" id="MFC3890863.1"/>
    </source>
</evidence>
<organism evidence="5 6">
    <name type="scientific">Lentzea rhizosphaerae</name>
    <dbReference type="NCBI Taxonomy" id="2041025"/>
    <lineage>
        <taxon>Bacteria</taxon>
        <taxon>Bacillati</taxon>
        <taxon>Actinomycetota</taxon>
        <taxon>Actinomycetes</taxon>
        <taxon>Pseudonocardiales</taxon>
        <taxon>Pseudonocardiaceae</taxon>
        <taxon>Lentzea</taxon>
    </lineage>
</organism>
<evidence type="ECO:0000313" key="6">
    <source>
        <dbReference type="Proteomes" id="UP001595690"/>
    </source>
</evidence>
<keyword evidence="2" id="KW-0808">Transferase</keyword>
<dbReference type="InterPro" id="IPR050743">
    <property type="entry name" value="2-oxoacid_DH_E2_comp"/>
</dbReference>
<dbReference type="Proteomes" id="UP001595690">
    <property type="component" value="Unassembled WGS sequence"/>
</dbReference>
<dbReference type="InterPro" id="IPR001078">
    <property type="entry name" value="2-oxoacid_DH_actylTfrase"/>
</dbReference>
<reference evidence="6" key="1">
    <citation type="journal article" date="2019" name="Int. J. Syst. Evol. Microbiol.">
        <title>The Global Catalogue of Microorganisms (GCM) 10K type strain sequencing project: providing services to taxonomists for standard genome sequencing and annotation.</title>
        <authorList>
            <consortium name="The Broad Institute Genomics Platform"/>
            <consortium name="The Broad Institute Genome Sequencing Center for Infectious Disease"/>
            <person name="Wu L."/>
            <person name="Ma J."/>
        </authorList>
    </citation>
    <scope>NUCLEOTIDE SEQUENCE [LARGE SCALE GENOMIC DNA]</scope>
    <source>
        <strain evidence="6">CGMCC 4.7405</strain>
    </source>
</reference>
<gene>
    <name evidence="5" type="ORF">ACFOWZ_05205</name>
</gene>
<dbReference type="EMBL" id="JBHRZI010000007">
    <property type="protein sequence ID" value="MFC3890863.1"/>
    <property type="molecule type" value="Genomic_DNA"/>
</dbReference>
<evidence type="ECO:0000256" key="2">
    <source>
        <dbReference type="ARBA" id="ARBA00022679"/>
    </source>
</evidence>
<dbReference type="RefSeq" id="WP_382369528.1">
    <property type="nucleotide sequence ID" value="NZ_JBHRZI010000007.1"/>
</dbReference>
<feature type="domain" description="2-oxoacid dehydrogenase acyltransferase catalytic" evidence="4">
    <location>
        <begin position="23"/>
        <end position="123"/>
    </location>
</feature>